<feature type="compositionally biased region" description="Polar residues" evidence="1">
    <location>
        <begin position="1"/>
        <end position="25"/>
    </location>
</feature>
<name>A0A426YQK6_ENSVE</name>
<evidence type="ECO:0000256" key="1">
    <source>
        <dbReference type="SAM" id="MobiDB-lite"/>
    </source>
</evidence>
<organism evidence="2 3">
    <name type="scientific">Ensete ventricosum</name>
    <name type="common">Abyssinian banana</name>
    <name type="synonym">Musa ensete</name>
    <dbReference type="NCBI Taxonomy" id="4639"/>
    <lineage>
        <taxon>Eukaryota</taxon>
        <taxon>Viridiplantae</taxon>
        <taxon>Streptophyta</taxon>
        <taxon>Embryophyta</taxon>
        <taxon>Tracheophyta</taxon>
        <taxon>Spermatophyta</taxon>
        <taxon>Magnoliopsida</taxon>
        <taxon>Liliopsida</taxon>
        <taxon>Zingiberales</taxon>
        <taxon>Musaceae</taxon>
        <taxon>Ensete</taxon>
    </lineage>
</organism>
<dbReference type="AlphaFoldDB" id="A0A426YQK6"/>
<proteinExistence type="predicted"/>
<feature type="region of interest" description="Disordered" evidence="1">
    <location>
        <begin position="1"/>
        <end position="30"/>
    </location>
</feature>
<evidence type="ECO:0000313" key="2">
    <source>
        <dbReference type="EMBL" id="RRT53996.1"/>
    </source>
</evidence>
<sequence>MTITDNHLGINNSEQESSRTKSLPTTHGKGGYRQRWLLEETAVGLHPWFCVFVSLTSRRSQSKVLVESQQKTERDDCLTL</sequence>
<accession>A0A426YQK6</accession>
<evidence type="ECO:0000313" key="3">
    <source>
        <dbReference type="Proteomes" id="UP000287651"/>
    </source>
</evidence>
<protein>
    <submittedName>
        <fullName evidence="2">Uncharacterized protein</fullName>
    </submittedName>
</protein>
<dbReference type="Proteomes" id="UP000287651">
    <property type="component" value="Unassembled WGS sequence"/>
</dbReference>
<dbReference type="EMBL" id="AMZH03010831">
    <property type="protein sequence ID" value="RRT53996.1"/>
    <property type="molecule type" value="Genomic_DNA"/>
</dbReference>
<reference evidence="2 3" key="1">
    <citation type="journal article" date="2014" name="Agronomy (Basel)">
        <title>A Draft Genome Sequence for Ensete ventricosum, the Drought-Tolerant Tree Against Hunger.</title>
        <authorList>
            <person name="Harrison J."/>
            <person name="Moore K.A."/>
            <person name="Paszkiewicz K."/>
            <person name="Jones T."/>
            <person name="Grant M."/>
            <person name="Ambacheew D."/>
            <person name="Muzemil S."/>
            <person name="Studholme D.J."/>
        </authorList>
    </citation>
    <scope>NUCLEOTIDE SEQUENCE [LARGE SCALE GENOMIC DNA]</scope>
</reference>
<gene>
    <name evidence="2" type="ORF">B296_00013041</name>
</gene>
<comment type="caution">
    <text evidence="2">The sequence shown here is derived from an EMBL/GenBank/DDBJ whole genome shotgun (WGS) entry which is preliminary data.</text>
</comment>